<protein>
    <submittedName>
        <fullName evidence="2">Uncharacterized protein</fullName>
    </submittedName>
</protein>
<keyword evidence="3" id="KW-1185">Reference proteome</keyword>
<accession>A0AAD8KQS7</accession>
<feature type="compositionally biased region" description="Gly residues" evidence="1">
    <location>
        <begin position="71"/>
        <end position="80"/>
    </location>
</feature>
<dbReference type="EMBL" id="JAUHHV010000005">
    <property type="protein sequence ID" value="KAK1424662.1"/>
    <property type="molecule type" value="Genomic_DNA"/>
</dbReference>
<name>A0AAD8KQS7_TARER</name>
<sequence length="90" mass="9589">MQPLTLTIIINNNKLQHRRIRYVPVVTPVSMTVTHQTNVDPISVAAPAVTNREKHGDASGGVDCRGDEDGIGCGSDGGGYGDEEDDDLNI</sequence>
<organism evidence="2 3">
    <name type="scientific">Tagetes erecta</name>
    <name type="common">African marigold</name>
    <dbReference type="NCBI Taxonomy" id="13708"/>
    <lineage>
        <taxon>Eukaryota</taxon>
        <taxon>Viridiplantae</taxon>
        <taxon>Streptophyta</taxon>
        <taxon>Embryophyta</taxon>
        <taxon>Tracheophyta</taxon>
        <taxon>Spermatophyta</taxon>
        <taxon>Magnoliopsida</taxon>
        <taxon>eudicotyledons</taxon>
        <taxon>Gunneridae</taxon>
        <taxon>Pentapetalae</taxon>
        <taxon>asterids</taxon>
        <taxon>campanulids</taxon>
        <taxon>Asterales</taxon>
        <taxon>Asteraceae</taxon>
        <taxon>Asteroideae</taxon>
        <taxon>Heliantheae alliance</taxon>
        <taxon>Tageteae</taxon>
        <taxon>Tagetes</taxon>
    </lineage>
</organism>
<dbReference type="Proteomes" id="UP001229421">
    <property type="component" value="Unassembled WGS sequence"/>
</dbReference>
<reference evidence="2" key="1">
    <citation type="journal article" date="2023" name="bioRxiv">
        <title>Improved chromosome-level genome assembly for marigold (Tagetes erecta).</title>
        <authorList>
            <person name="Jiang F."/>
            <person name="Yuan L."/>
            <person name="Wang S."/>
            <person name="Wang H."/>
            <person name="Xu D."/>
            <person name="Wang A."/>
            <person name="Fan W."/>
        </authorList>
    </citation>
    <scope>NUCLEOTIDE SEQUENCE</scope>
    <source>
        <strain evidence="2">WSJ</strain>
        <tissue evidence="2">Leaf</tissue>
    </source>
</reference>
<evidence type="ECO:0000313" key="2">
    <source>
        <dbReference type="EMBL" id="KAK1424662.1"/>
    </source>
</evidence>
<gene>
    <name evidence="2" type="ORF">QVD17_19996</name>
</gene>
<feature type="compositionally biased region" description="Acidic residues" evidence="1">
    <location>
        <begin position="81"/>
        <end position="90"/>
    </location>
</feature>
<dbReference type="AlphaFoldDB" id="A0AAD8KQS7"/>
<proteinExistence type="predicted"/>
<comment type="caution">
    <text evidence="2">The sequence shown here is derived from an EMBL/GenBank/DDBJ whole genome shotgun (WGS) entry which is preliminary data.</text>
</comment>
<evidence type="ECO:0000256" key="1">
    <source>
        <dbReference type="SAM" id="MobiDB-lite"/>
    </source>
</evidence>
<feature type="region of interest" description="Disordered" evidence="1">
    <location>
        <begin position="51"/>
        <end position="90"/>
    </location>
</feature>
<evidence type="ECO:0000313" key="3">
    <source>
        <dbReference type="Proteomes" id="UP001229421"/>
    </source>
</evidence>